<name>A0ABP6MJN2_9ACTN</name>
<dbReference type="Proteomes" id="UP001500320">
    <property type="component" value="Unassembled WGS sequence"/>
</dbReference>
<keyword evidence="2" id="KW-0732">Signal</keyword>
<evidence type="ECO:0000313" key="3">
    <source>
        <dbReference type="EMBL" id="GAA3113938.1"/>
    </source>
</evidence>
<evidence type="ECO:0000256" key="2">
    <source>
        <dbReference type="SAM" id="SignalP"/>
    </source>
</evidence>
<keyword evidence="4" id="KW-1185">Reference proteome</keyword>
<accession>A0ABP6MJN2</accession>
<feature type="chain" id="PRO_5046577717" evidence="2">
    <location>
        <begin position="28"/>
        <end position="295"/>
    </location>
</feature>
<protein>
    <submittedName>
        <fullName evidence="3">Uncharacterized protein</fullName>
    </submittedName>
</protein>
<evidence type="ECO:0000256" key="1">
    <source>
        <dbReference type="SAM" id="MobiDB-lite"/>
    </source>
</evidence>
<proteinExistence type="predicted"/>
<dbReference type="RefSeq" id="WP_344854654.1">
    <property type="nucleotide sequence ID" value="NZ_BAAAUT010000001.1"/>
</dbReference>
<feature type="region of interest" description="Disordered" evidence="1">
    <location>
        <begin position="276"/>
        <end position="295"/>
    </location>
</feature>
<reference evidence="4" key="1">
    <citation type="journal article" date="2019" name="Int. J. Syst. Evol. Microbiol.">
        <title>The Global Catalogue of Microorganisms (GCM) 10K type strain sequencing project: providing services to taxonomists for standard genome sequencing and annotation.</title>
        <authorList>
            <consortium name="The Broad Institute Genomics Platform"/>
            <consortium name="The Broad Institute Genome Sequencing Center for Infectious Disease"/>
            <person name="Wu L."/>
            <person name="Ma J."/>
        </authorList>
    </citation>
    <scope>NUCLEOTIDE SEQUENCE [LARGE SCALE GENOMIC DNA]</scope>
    <source>
        <strain evidence="4">JCM 9373</strain>
    </source>
</reference>
<evidence type="ECO:0000313" key="4">
    <source>
        <dbReference type="Proteomes" id="UP001500320"/>
    </source>
</evidence>
<organism evidence="3 4">
    <name type="scientific">Planomonospora alba</name>
    <dbReference type="NCBI Taxonomy" id="161354"/>
    <lineage>
        <taxon>Bacteria</taxon>
        <taxon>Bacillati</taxon>
        <taxon>Actinomycetota</taxon>
        <taxon>Actinomycetes</taxon>
        <taxon>Streptosporangiales</taxon>
        <taxon>Streptosporangiaceae</taxon>
        <taxon>Planomonospora</taxon>
    </lineage>
</organism>
<gene>
    <name evidence="3" type="ORF">GCM10010466_01290</name>
</gene>
<dbReference type="Gene3D" id="2.50.20.20">
    <property type="match status" value="1"/>
</dbReference>
<comment type="caution">
    <text evidence="3">The sequence shown here is derived from an EMBL/GenBank/DDBJ whole genome shotgun (WGS) entry which is preliminary data.</text>
</comment>
<feature type="signal peptide" evidence="2">
    <location>
        <begin position="1"/>
        <end position="27"/>
    </location>
</feature>
<sequence length="295" mass="31775">MRRWIAAVTTTAAAAVLASALPVPAHAAAPKSQVSALKRQFTAGHGVRVKETTTVRWTSPQAGSDTMRFHTRGAYQFGASGVVASDLTHRSDFGGAPAEVEEPTRTITLRNASYVAENSSYDLPEGKTWLRFPETGGPAVTQMINVLEPATLRGLLRTTETTRRGVKLDGISTTVRKGTVTVARLYALSPSFRTMYGDRPRGASAKLTIDWKLWQDAEKRTRKLVSSYTETDTGLHVSARTTVTSRVVFSGWGARTAITAPPAASVLDVDAWNPVEDEEPPALSGLSVPLPGREQ</sequence>
<dbReference type="EMBL" id="BAAAUT010000001">
    <property type="protein sequence ID" value="GAA3113938.1"/>
    <property type="molecule type" value="Genomic_DNA"/>
</dbReference>